<reference evidence="1" key="1">
    <citation type="journal article" date="2019" name="bioRxiv">
        <title>The Genome of the Zebra Mussel, Dreissena polymorpha: A Resource for Invasive Species Research.</title>
        <authorList>
            <person name="McCartney M.A."/>
            <person name="Auch B."/>
            <person name="Kono T."/>
            <person name="Mallez S."/>
            <person name="Zhang Y."/>
            <person name="Obille A."/>
            <person name="Becker A."/>
            <person name="Abrahante J.E."/>
            <person name="Garbe J."/>
            <person name="Badalamenti J.P."/>
            <person name="Herman A."/>
            <person name="Mangelson H."/>
            <person name="Liachko I."/>
            <person name="Sullivan S."/>
            <person name="Sone E.D."/>
            <person name="Koren S."/>
            <person name="Silverstein K.A.T."/>
            <person name="Beckman K.B."/>
            <person name="Gohl D.M."/>
        </authorList>
    </citation>
    <scope>NUCLEOTIDE SEQUENCE</scope>
    <source>
        <strain evidence="1">Duluth1</strain>
        <tissue evidence="1">Whole animal</tissue>
    </source>
</reference>
<evidence type="ECO:0000313" key="2">
    <source>
        <dbReference type="Proteomes" id="UP000828390"/>
    </source>
</evidence>
<reference evidence="1" key="2">
    <citation type="submission" date="2020-11" db="EMBL/GenBank/DDBJ databases">
        <authorList>
            <person name="McCartney M.A."/>
            <person name="Auch B."/>
            <person name="Kono T."/>
            <person name="Mallez S."/>
            <person name="Becker A."/>
            <person name="Gohl D.M."/>
            <person name="Silverstein K.A.T."/>
            <person name="Koren S."/>
            <person name="Bechman K.B."/>
            <person name="Herman A."/>
            <person name="Abrahante J.E."/>
            <person name="Garbe J."/>
        </authorList>
    </citation>
    <scope>NUCLEOTIDE SEQUENCE</scope>
    <source>
        <strain evidence="1">Duluth1</strain>
        <tissue evidence="1">Whole animal</tissue>
    </source>
</reference>
<protein>
    <submittedName>
        <fullName evidence="1">Uncharacterized protein</fullName>
    </submittedName>
</protein>
<proteinExistence type="predicted"/>
<gene>
    <name evidence="1" type="ORF">DPMN_142111</name>
</gene>
<accession>A0A9D4GAI8</accession>
<dbReference type="AlphaFoldDB" id="A0A9D4GAI8"/>
<organism evidence="1 2">
    <name type="scientific">Dreissena polymorpha</name>
    <name type="common">Zebra mussel</name>
    <name type="synonym">Mytilus polymorpha</name>
    <dbReference type="NCBI Taxonomy" id="45954"/>
    <lineage>
        <taxon>Eukaryota</taxon>
        <taxon>Metazoa</taxon>
        <taxon>Spiralia</taxon>
        <taxon>Lophotrochozoa</taxon>
        <taxon>Mollusca</taxon>
        <taxon>Bivalvia</taxon>
        <taxon>Autobranchia</taxon>
        <taxon>Heteroconchia</taxon>
        <taxon>Euheterodonta</taxon>
        <taxon>Imparidentia</taxon>
        <taxon>Neoheterodontei</taxon>
        <taxon>Myida</taxon>
        <taxon>Dreissenoidea</taxon>
        <taxon>Dreissenidae</taxon>
        <taxon>Dreissena</taxon>
    </lineage>
</organism>
<dbReference type="Proteomes" id="UP000828390">
    <property type="component" value="Unassembled WGS sequence"/>
</dbReference>
<sequence>MDDPLSEKDTRLVRRKQLKLDIANKGSKIQNRTKIGSIKRRDKEIKEEQFVEIQKHKKRVVEMRQKARQEKEYLQ</sequence>
<name>A0A9D4GAI8_DREPO</name>
<comment type="caution">
    <text evidence="1">The sequence shown here is derived from an EMBL/GenBank/DDBJ whole genome shotgun (WGS) entry which is preliminary data.</text>
</comment>
<evidence type="ECO:0000313" key="1">
    <source>
        <dbReference type="EMBL" id="KAH3813646.1"/>
    </source>
</evidence>
<keyword evidence="2" id="KW-1185">Reference proteome</keyword>
<dbReference type="EMBL" id="JAIWYP010000006">
    <property type="protein sequence ID" value="KAH3813646.1"/>
    <property type="molecule type" value="Genomic_DNA"/>
</dbReference>